<dbReference type="Gene3D" id="2.170.130.10">
    <property type="entry name" value="TonB-dependent receptor, plug domain"/>
    <property type="match status" value="1"/>
</dbReference>
<dbReference type="InterPro" id="IPR012910">
    <property type="entry name" value="Plug_dom"/>
</dbReference>
<evidence type="ECO:0000256" key="1">
    <source>
        <dbReference type="ARBA" id="ARBA00004442"/>
    </source>
</evidence>
<dbReference type="GO" id="GO:0009279">
    <property type="term" value="C:cell outer membrane"/>
    <property type="evidence" value="ECO:0007669"/>
    <property type="project" value="UniProtKB-SubCell"/>
</dbReference>
<evidence type="ECO:0000313" key="8">
    <source>
        <dbReference type="Proteomes" id="UP000270856"/>
    </source>
</evidence>
<proteinExistence type="predicted"/>
<dbReference type="Gene3D" id="2.40.170.20">
    <property type="entry name" value="TonB-dependent receptor, beta-barrel domain"/>
    <property type="match status" value="1"/>
</dbReference>
<feature type="domain" description="TonB-dependent receptor plug" evidence="5">
    <location>
        <begin position="142"/>
        <end position="213"/>
    </location>
</feature>
<evidence type="ECO:0000256" key="2">
    <source>
        <dbReference type="ARBA" id="ARBA00023136"/>
    </source>
</evidence>
<keyword evidence="2" id="KW-0472">Membrane</keyword>
<organism evidence="7 8">
    <name type="scientific">Aureibaculum marinum</name>
    <dbReference type="NCBI Taxonomy" id="2487930"/>
    <lineage>
        <taxon>Bacteria</taxon>
        <taxon>Pseudomonadati</taxon>
        <taxon>Bacteroidota</taxon>
        <taxon>Flavobacteriia</taxon>
        <taxon>Flavobacteriales</taxon>
        <taxon>Flavobacteriaceae</taxon>
        <taxon>Aureibaculum</taxon>
    </lineage>
</organism>
<feature type="region of interest" description="Disordered" evidence="4">
    <location>
        <begin position="781"/>
        <end position="806"/>
    </location>
</feature>
<comment type="subcellular location">
    <subcellularLocation>
        <location evidence="1">Cell outer membrane</location>
    </subcellularLocation>
</comment>
<evidence type="ECO:0000313" key="7">
    <source>
        <dbReference type="EMBL" id="RPD98546.1"/>
    </source>
</evidence>
<evidence type="ECO:0000256" key="4">
    <source>
        <dbReference type="SAM" id="MobiDB-lite"/>
    </source>
</evidence>
<dbReference type="Proteomes" id="UP000270856">
    <property type="component" value="Unassembled WGS sequence"/>
</dbReference>
<protein>
    <submittedName>
        <fullName evidence="7">TonB-dependent receptor</fullName>
    </submittedName>
</protein>
<dbReference type="OrthoDB" id="8764943at2"/>
<dbReference type="InterPro" id="IPR041700">
    <property type="entry name" value="OMP_b-brl_3"/>
</dbReference>
<feature type="compositionally biased region" description="Basic and acidic residues" evidence="4">
    <location>
        <begin position="790"/>
        <end position="806"/>
    </location>
</feature>
<dbReference type="PANTHER" id="PTHR40980:SF3">
    <property type="entry name" value="TONB-DEPENDENT RECEPTOR-LIKE BETA-BARREL DOMAIN-CONTAINING PROTEIN"/>
    <property type="match status" value="1"/>
</dbReference>
<evidence type="ECO:0000256" key="3">
    <source>
        <dbReference type="ARBA" id="ARBA00023237"/>
    </source>
</evidence>
<comment type="caution">
    <text evidence="7">The sequence shown here is derived from an EMBL/GenBank/DDBJ whole genome shotgun (WGS) entry which is preliminary data.</text>
</comment>
<dbReference type="AlphaFoldDB" id="A0A3N4P0K6"/>
<evidence type="ECO:0000259" key="5">
    <source>
        <dbReference type="Pfam" id="PF07715"/>
    </source>
</evidence>
<feature type="domain" description="Outer membrane protein beta-barrel" evidence="6">
    <location>
        <begin position="373"/>
        <end position="777"/>
    </location>
</feature>
<keyword evidence="8" id="KW-1185">Reference proteome</keyword>
<dbReference type="InterPro" id="IPR036942">
    <property type="entry name" value="Beta-barrel_TonB_sf"/>
</dbReference>
<dbReference type="Pfam" id="PF13715">
    <property type="entry name" value="CarbopepD_reg_2"/>
    <property type="match status" value="1"/>
</dbReference>
<evidence type="ECO:0000259" key="6">
    <source>
        <dbReference type="Pfam" id="PF14905"/>
    </source>
</evidence>
<dbReference type="Pfam" id="PF07715">
    <property type="entry name" value="Plug"/>
    <property type="match status" value="1"/>
</dbReference>
<accession>A0A3N4P0K6</accession>
<dbReference type="Pfam" id="PF14905">
    <property type="entry name" value="OMP_b-brl_3"/>
    <property type="match status" value="1"/>
</dbReference>
<dbReference type="Gene3D" id="2.60.40.1120">
    <property type="entry name" value="Carboxypeptidase-like, regulatory domain"/>
    <property type="match status" value="1"/>
</dbReference>
<dbReference type="SUPFAM" id="SSF56935">
    <property type="entry name" value="Porins"/>
    <property type="match status" value="1"/>
</dbReference>
<dbReference type="InterPro" id="IPR008969">
    <property type="entry name" value="CarboxyPept-like_regulatory"/>
</dbReference>
<dbReference type="SUPFAM" id="SSF49464">
    <property type="entry name" value="Carboxypeptidase regulatory domain-like"/>
    <property type="match status" value="1"/>
</dbReference>
<keyword evidence="3" id="KW-0998">Cell outer membrane</keyword>
<keyword evidence="7" id="KW-0675">Receptor</keyword>
<reference evidence="7 8" key="1">
    <citation type="submission" date="2018-11" db="EMBL/GenBank/DDBJ databases">
        <title>Aureibaculum marinum gen. nov., sp. nov., a member of the family Flavobacteriaceae isolated from the Bohai Sea.</title>
        <authorList>
            <person name="Ji X."/>
        </authorList>
    </citation>
    <scope>NUCLEOTIDE SEQUENCE [LARGE SCALE GENOMIC DNA]</scope>
    <source>
        <strain evidence="7 8">BH-SD17</strain>
    </source>
</reference>
<dbReference type="PANTHER" id="PTHR40980">
    <property type="entry name" value="PLUG DOMAIN-CONTAINING PROTEIN"/>
    <property type="match status" value="1"/>
</dbReference>
<dbReference type="RefSeq" id="WP_123896862.1">
    <property type="nucleotide sequence ID" value="NZ_RPFJ01000006.1"/>
</dbReference>
<gene>
    <name evidence="7" type="ORF">EGM88_04950</name>
</gene>
<sequence length="806" mass="91781">MKKIVLLLIILSSLLPIYSQEIAKKITVSGKIIDASTSNPIQYATISFKKDSILVGTTSDKKGNFSLDIFPDVYTIKAKFLSYDTYTLNKKSIVETTDLGTIVLFYNSEKLDEIELTAQQQLFEFKINKKIYRSSEDVINKGSNALEVLNNTPSVTIDDNGIVRMRGTEATVLIDGKPLFGLDNGTDFLSSLPSNNIDKVELITQSAKYSAEGGGILNIITKKNKTQGLSGSIDIHGGIPEKNGGSIFLNKSSEKFNLFSTISFNNEKKIKYTDINQTHFNDSNSISSSFEENRKDKNQKNSFLFNIGSDFYLNDKNTLTTSFLINTHNKNFNSNINLDDFDSDKILNRSVKRNVNDADNILKIETLLNYTTHFNTKGQKLSFDFKYATTISDNEANIIENTITPTSQAIVQKVDKDQNLDDYLFQLDYTLPFTEEKELELGLKSTFRTYKNGYDVSQFDNNSENFVTIEGFTDIVKYNENVHAAYAQYTATHNNFSYTLGLRSEHTYVTIGTNEIDKKSKNYIDFFPSASFGYEFKNESYLSLNYSRSINRPEIYHINPFISFTDERYQSVGNPELDPYYTNYIELLYDMSFDKLFITSSIYSTYAENQFLRILKNAGQNDAGLEIFNQTTINSGNKLSSGIDVDITYTPYKGIRLNTYVSPYYEETKKAKNNNYNISNTVLYAEASVLITLFNDVKFVAQHYYQSPIIDGLAKYKSINFTNFALSTPFLKKKVILTFKVSDAFNTKNYSTHTLEASSNTNRNVSYKRQFSIALTYDFKQGDKKRKSRSKETSKDELEDKNDIKM</sequence>
<dbReference type="InterPro" id="IPR037066">
    <property type="entry name" value="Plug_dom_sf"/>
</dbReference>
<name>A0A3N4P0K6_9FLAO</name>
<dbReference type="EMBL" id="RPFJ01000006">
    <property type="protein sequence ID" value="RPD98546.1"/>
    <property type="molecule type" value="Genomic_DNA"/>
</dbReference>